<reference evidence="1" key="1">
    <citation type="submission" date="2023-07" db="EMBL/GenBank/DDBJ databases">
        <authorList>
            <consortium name="AG Swart"/>
            <person name="Singh M."/>
            <person name="Singh A."/>
            <person name="Seah K."/>
            <person name="Emmerich C."/>
        </authorList>
    </citation>
    <scope>NUCLEOTIDE SEQUENCE</scope>
    <source>
        <strain evidence="1">DP1</strain>
    </source>
</reference>
<evidence type="ECO:0000313" key="2">
    <source>
        <dbReference type="Proteomes" id="UP001295684"/>
    </source>
</evidence>
<dbReference type="EMBL" id="CAMPGE010004705">
    <property type="protein sequence ID" value="CAI2363553.1"/>
    <property type="molecule type" value="Genomic_DNA"/>
</dbReference>
<accession>A0AAD1X589</accession>
<gene>
    <name evidence="1" type="ORF">ECRASSUSDP1_LOCUS4889</name>
</gene>
<dbReference type="AlphaFoldDB" id="A0AAD1X589"/>
<sequence length="432" mass="50813">MGNTCCSCVRKYEVPLNREERQSQIERFRAIMCYDFNKGRRNEQTVEEAIMNKLTNDLGQPVVSHVCHILISEFRKFMFIIGEYNHYSTSPSAQSSIIDQSQAQLDPLLAPPVIDQIWCLLICMSSVYERFCKDIFGAYLHRKYFLGAESPDYECYSTTLDLCKKYMDIIHPYKSIWPDYNASCYFSDYFGTCYLPLSSINEVICDISDYNTNVLKTKITKAKLKNIVRHVSKKFTKKIVTKSCRIIKFSKGSITVDSYQEISVEKLFNKILNRLINFHPFTVKLQSKLLLDKSTCMAYITEYSKFLLLMVKNAKKCFPSATIETIWKCHYEFTDVYREFSQEYFGDIRHPPEEENCYSKINLKKYEFTLAEYERVFSKPESQIWEDAQDRFQPSDDNKVYVNLKKLCLAHSIRIFNPDFLCFPKQCMKTRV</sequence>
<dbReference type="Proteomes" id="UP001295684">
    <property type="component" value="Unassembled WGS sequence"/>
</dbReference>
<comment type="caution">
    <text evidence="1">The sequence shown here is derived from an EMBL/GenBank/DDBJ whole genome shotgun (WGS) entry which is preliminary data.</text>
</comment>
<protein>
    <submittedName>
        <fullName evidence="1">Uncharacterized protein</fullName>
    </submittedName>
</protein>
<name>A0AAD1X589_EUPCR</name>
<evidence type="ECO:0000313" key="1">
    <source>
        <dbReference type="EMBL" id="CAI2363553.1"/>
    </source>
</evidence>
<organism evidence="1 2">
    <name type="scientific">Euplotes crassus</name>
    <dbReference type="NCBI Taxonomy" id="5936"/>
    <lineage>
        <taxon>Eukaryota</taxon>
        <taxon>Sar</taxon>
        <taxon>Alveolata</taxon>
        <taxon>Ciliophora</taxon>
        <taxon>Intramacronucleata</taxon>
        <taxon>Spirotrichea</taxon>
        <taxon>Hypotrichia</taxon>
        <taxon>Euplotida</taxon>
        <taxon>Euplotidae</taxon>
        <taxon>Moneuplotes</taxon>
    </lineage>
</organism>
<keyword evidence="2" id="KW-1185">Reference proteome</keyword>
<proteinExistence type="predicted"/>